<dbReference type="AlphaFoldDB" id="A0A6M4G9N9"/>
<accession>A0A6M4G9N9</accession>
<dbReference type="SUPFAM" id="SSF46785">
    <property type="entry name" value="Winged helix' DNA-binding domain"/>
    <property type="match status" value="1"/>
</dbReference>
<dbReference type="GO" id="GO:0003700">
    <property type="term" value="F:DNA-binding transcription factor activity"/>
    <property type="evidence" value="ECO:0007669"/>
    <property type="project" value="InterPro"/>
</dbReference>
<dbReference type="RefSeq" id="WP_169860858.1">
    <property type="nucleotide sequence ID" value="NZ_CP053021.1"/>
</dbReference>
<evidence type="ECO:0000313" key="2">
    <source>
        <dbReference type="EMBL" id="QJR02367.1"/>
    </source>
</evidence>
<dbReference type="InterPro" id="IPR036390">
    <property type="entry name" value="WH_DNA-bd_sf"/>
</dbReference>
<dbReference type="Gene3D" id="1.10.10.10">
    <property type="entry name" value="Winged helix-like DNA-binding domain superfamily/Winged helix DNA-binding domain"/>
    <property type="match status" value="1"/>
</dbReference>
<reference evidence="2 3" key="1">
    <citation type="submission" date="2020-04" db="EMBL/GenBank/DDBJ databases">
        <title>The Whole Genome Analysis of High salt-tolerant Sphingobium yanoikuyae YC-XJ2 with Aryl organophosphorus flame retardants (aryl-OPFRs)-degrading capacity and characteristics of Related phosphotriesterase.</title>
        <authorList>
            <person name="Li X."/>
        </authorList>
    </citation>
    <scope>NUCLEOTIDE SEQUENCE [LARGE SCALE GENOMIC DNA]</scope>
    <source>
        <strain evidence="2 3">YC-XJ2</strain>
    </source>
</reference>
<dbReference type="Proteomes" id="UP000502611">
    <property type="component" value="Chromosome"/>
</dbReference>
<sequence length="160" mass="17635">MLQRGEIFIQLVDEISRARGRTDLAFRSIREAHDLTEVENVVLTAVTHAPRPSTVPQIGRSLGHPRQVIQRAADALAARGLIEWQDNPDHKRARLLIPTPQGTALREGDDAEGLRLATLLTEGIDPALIARAVADLRTIRMGLNENLRVMAERDEAGDDA</sequence>
<dbReference type="InterPro" id="IPR036388">
    <property type="entry name" value="WH-like_DNA-bd_sf"/>
</dbReference>
<dbReference type="SMART" id="SM00347">
    <property type="entry name" value="HTH_MARR"/>
    <property type="match status" value="1"/>
</dbReference>
<protein>
    <submittedName>
        <fullName evidence="2">MarR family transcriptional regulator</fullName>
    </submittedName>
</protein>
<organism evidence="2 3">
    <name type="scientific">Sphingobium yanoikuyae</name>
    <name type="common">Sphingomonas yanoikuyae</name>
    <dbReference type="NCBI Taxonomy" id="13690"/>
    <lineage>
        <taxon>Bacteria</taxon>
        <taxon>Pseudomonadati</taxon>
        <taxon>Pseudomonadota</taxon>
        <taxon>Alphaproteobacteria</taxon>
        <taxon>Sphingomonadales</taxon>
        <taxon>Sphingomonadaceae</taxon>
        <taxon>Sphingobium</taxon>
    </lineage>
</organism>
<dbReference type="Pfam" id="PF12802">
    <property type="entry name" value="MarR_2"/>
    <property type="match status" value="1"/>
</dbReference>
<feature type="domain" description="HTH marR-type" evidence="1">
    <location>
        <begin position="28"/>
        <end position="129"/>
    </location>
</feature>
<name>A0A6M4G9N9_SPHYA</name>
<gene>
    <name evidence="2" type="ORF">HH800_09340</name>
</gene>
<proteinExistence type="predicted"/>
<evidence type="ECO:0000259" key="1">
    <source>
        <dbReference type="SMART" id="SM00347"/>
    </source>
</evidence>
<dbReference type="InterPro" id="IPR000835">
    <property type="entry name" value="HTH_MarR-typ"/>
</dbReference>
<evidence type="ECO:0000313" key="3">
    <source>
        <dbReference type="Proteomes" id="UP000502611"/>
    </source>
</evidence>
<dbReference type="EMBL" id="CP053021">
    <property type="protein sequence ID" value="QJR02367.1"/>
    <property type="molecule type" value="Genomic_DNA"/>
</dbReference>